<dbReference type="GO" id="GO:0004674">
    <property type="term" value="F:protein serine/threonine kinase activity"/>
    <property type="evidence" value="ECO:0007669"/>
    <property type="project" value="TreeGrafter"/>
</dbReference>
<organism evidence="3 4">
    <name type="scientific">Thelephora terrestris</name>
    <dbReference type="NCBI Taxonomy" id="56493"/>
    <lineage>
        <taxon>Eukaryota</taxon>
        <taxon>Fungi</taxon>
        <taxon>Dikarya</taxon>
        <taxon>Basidiomycota</taxon>
        <taxon>Agaricomycotina</taxon>
        <taxon>Agaricomycetes</taxon>
        <taxon>Thelephorales</taxon>
        <taxon>Thelephoraceae</taxon>
        <taxon>Thelephora</taxon>
    </lineage>
</organism>
<dbReference type="SUPFAM" id="SSF56112">
    <property type="entry name" value="Protein kinase-like (PK-like)"/>
    <property type="match status" value="1"/>
</dbReference>
<feature type="compositionally biased region" description="Polar residues" evidence="1">
    <location>
        <begin position="408"/>
        <end position="420"/>
    </location>
</feature>
<dbReference type="PROSITE" id="PS50011">
    <property type="entry name" value="PROTEIN_KINASE_DOM"/>
    <property type="match status" value="1"/>
</dbReference>
<feature type="region of interest" description="Disordered" evidence="1">
    <location>
        <begin position="408"/>
        <end position="445"/>
    </location>
</feature>
<dbReference type="InterPro" id="IPR000719">
    <property type="entry name" value="Prot_kinase_dom"/>
</dbReference>
<dbReference type="Pfam" id="PF07714">
    <property type="entry name" value="PK_Tyr_Ser-Thr"/>
    <property type="match status" value="1"/>
</dbReference>
<evidence type="ECO:0000313" key="3">
    <source>
        <dbReference type="EMBL" id="KAF9780860.1"/>
    </source>
</evidence>
<dbReference type="PANTHER" id="PTHR44329">
    <property type="entry name" value="SERINE/THREONINE-PROTEIN KINASE TNNI3K-RELATED"/>
    <property type="match status" value="1"/>
</dbReference>
<dbReference type="Proteomes" id="UP000736335">
    <property type="component" value="Unassembled WGS sequence"/>
</dbReference>
<name>A0A9P6L398_9AGAM</name>
<dbReference type="Gene3D" id="1.10.510.10">
    <property type="entry name" value="Transferase(Phosphotransferase) domain 1"/>
    <property type="match status" value="1"/>
</dbReference>
<dbReference type="GO" id="GO:0005524">
    <property type="term" value="F:ATP binding"/>
    <property type="evidence" value="ECO:0007669"/>
    <property type="project" value="InterPro"/>
</dbReference>
<comment type="caution">
    <text evidence="3">The sequence shown here is derived from an EMBL/GenBank/DDBJ whole genome shotgun (WGS) entry which is preliminary data.</text>
</comment>
<dbReference type="OrthoDB" id="4062651at2759"/>
<dbReference type="EMBL" id="WIUZ02000015">
    <property type="protein sequence ID" value="KAF9780860.1"/>
    <property type="molecule type" value="Genomic_DNA"/>
</dbReference>
<reference evidence="3" key="2">
    <citation type="submission" date="2020-11" db="EMBL/GenBank/DDBJ databases">
        <authorList>
            <consortium name="DOE Joint Genome Institute"/>
            <person name="Kuo A."/>
            <person name="Miyauchi S."/>
            <person name="Kiss E."/>
            <person name="Drula E."/>
            <person name="Kohler A."/>
            <person name="Sanchez-Garcia M."/>
            <person name="Andreopoulos B."/>
            <person name="Barry K.W."/>
            <person name="Bonito G."/>
            <person name="Buee M."/>
            <person name="Carver A."/>
            <person name="Chen C."/>
            <person name="Cichocki N."/>
            <person name="Clum A."/>
            <person name="Culley D."/>
            <person name="Crous P.W."/>
            <person name="Fauchery L."/>
            <person name="Girlanda M."/>
            <person name="Hayes R."/>
            <person name="Keri Z."/>
            <person name="Labutti K."/>
            <person name="Lipzen A."/>
            <person name="Lombard V."/>
            <person name="Magnuson J."/>
            <person name="Maillard F."/>
            <person name="Morin E."/>
            <person name="Murat C."/>
            <person name="Nolan M."/>
            <person name="Ohm R."/>
            <person name="Pangilinan J."/>
            <person name="Pereira M."/>
            <person name="Perotto S."/>
            <person name="Peter M."/>
            <person name="Riley R."/>
            <person name="Sitrit Y."/>
            <person name="Stielow B."/>
            <person name="Szollosi G."/>
            <person name="Zifcakova L."/>
            <person name="Stursova M."/>
            <person name="Spatafora J.W."/>
            <person name="Tedersoo L."/>
            <person name="Vaario L.-M."/>
            <person name="Yamada A."/>
            <person name="Yan M."/>
            <person name="Wang P."/>
            <person name="Xu J."/>
            <person name="Bruns T."/>
            <person name="Baldrian P."/>
            <person name="Vilgalys R."/>
            <person name="Henrissat B."/>
            <person name="Grigoriev I.V."/>
            <person name="Hibbett D."/>
            <person name="Nagy L.G."/>
            <person name="Martin F.M."/>
        </authorList>
    </citation>
    <scope>NUCLEOTIDE SEQUENCE</scope>
    <source>
        <strain evidence="3">UH-Tt-Lm1</strain>
    </source>
</reference>
<feature type="region of interest" description="Disordered" evidence="1">
    <location>
        <begin position="1"/>
        <end position="47"/>
    </location>
</feature>
<protein>
    <submittedName>
        <fullName evidence="3">Kinase-like domain-containing protein</fullName>
    </submittedName>
</protein>
<dbReference type="InterPro" id="IPR051681">
    <property type="entry name" value="Ser/Thr_Kinases-Pseudokinases"/>
</dbReference>
<dbReference type="InterPro" id="IPR011009">
    <property type="entry name" value="Kinase-like_dom_sf"/>
</dbReference>
<dbReference type="InterPro" id="IPR001245">
    <property type="entry name" value="Ser-Thr/Tyr_kinase_cat_dom"/>
</dbReference>
<dbReference type="AlphaFoldDB" id="A0A9P6L398"/>
<keyword evidence="3" id="KW-0418">Kinase</keyword>
<reference evidence="3" key="1">
    <citation type="journal article" date="2020" name="Nat. Commun.">
        <title>Large-scale genome sequencing of mycorrhizal fungi provides insights into the early evolution of symbiotic traits.</title>
        <authorList>
            <person name="Miyauchi S."/>
            <person name="Kiss E."/>
            <person name="Kuo A."/>
            <person name="Drula E."/>
            <person name="Kohler A."/>
            <person name="Sanchez-Garcia M."/>
            <person name="Morin E."/>
            <person name="Andreopoulos B."/>
            <person name="Barry K.W."/>
            <person name="Bonito G."/>
            <person name="Buee M."/>
            <person name="Carver A."/>
            <person name="Chen C."/>
            <person name="Cichocki N."/>
            <person name="Clum A."/>
            <person name="Culley D."/>
            <person name="Crous P.W."/>
            <person name="Fauchery L."/>
            <person name="Girlanda M."/>
            <person name="Hayes R.D."/>
            <person name="Keri Z."/>
            <person name="LaButti K."/>
            <person name="Lipzen A."/>
            <person name="Lombard V."/>
            <person name="Magnuson J."/>
            <person name="Maillard F."/>
            <person name="Murat C."/>
            <person name="Nolan M."/>
            <person name="Ohm R.A."/>
            <person name="Pangilinan J."/>
            <person name="Pereira M.F."/>
            <person name="Perotto S."/>
            <person name="Peter M."/>
            <person name="Pfister S."/>
            <person name="Riley R."/>
            <person name="Sitrit Y."/>
            <person name="Stielow J.B."/>
            <person name="Szollosi G."/>
            <person name="Zifcakova L."/>
            <person name="Stursova M."/>
            <person name="Spatafora J.W."/>
            <person name="Tedersoo L."/>
            <person name="Vaario L.M."/>
            <person name="Yamada A."/>
            <person name="Yan M."/>
            <person name="Wang P."/>
            <person name="Xu J."/>
            <person name="Bruns T."/>
            <person name="Baldrian P."/>
            <person name="Vilgalys R."/>
            <person name="Dunand C."/>
            <person name="Henrissat B."/>
            <person name="Grigoriev I.V."/>
            <person name="Hibbett D."/>
            <person name="Nagy L.G."/>
            <person name="Martin F.M."/>
        </authorList>
    </citation>
    <scope>NUCLEOTIDE SEQUENCE</scope>
    <source>
        <strain evidence="3">UH-Tt-Lm1</strain>
    </source>
</reference>
<keyword evidence="3" id="KW-0808">Transferase</keyword>
<dbReference type="PROSITE" id="PS00108">
    <property type="entry name" value="PROTEIN_KINASE_ST"/>
    <property type="match status" value="1"/>
</dbReference>
<dbReference type="InterPro" id="IPR008271">
    <property type="entry name" value="Ser/Thr_kinase_AS"/>
</dbReference>
<accession>A0A9P6L398</accession>
<evidence type="ECO:0000259" key="2">
    <source>
        <dbReference type="PROSITE" id="PS50011"/>
    </source>
</evidence>
<sequence length="503" mass="56188">MEAEDAPVLNENRQRAQPPAETPPPPISTTRSNVDLPSSADPHDSGEQALQRFISGGVPQEVLVLSIEALFSSERAINMINDLQRSEAEAFVEAIYEVLERPDFPPYVRNDCLRSLYRVCARHSLLPRSLQIELGESLTGAALCHGGFGDVWKREYRGQQVAVKVLKMYESNDLRKFTRRFCKEFITWKSLRHQNVLPLLGVMMSENRFAMVSEWMPNGDINQFVKAHEGVNRFELLVGVAEGLIYMHERGMVHGDLKGANILIDENGRARLADFGLLAIVSDATTIISSAAFSEAGTHRWMSPELLDPEKFQLEHSRPTKLSDCYALGMVVYEVLSGNVPFYRCGRYAVAARILEGERPGRPQGTEGLWFTDEIWRVLERCWKTTASDRPRTADVLLCLKKVSGSWPPSQTTNLYSSAHDNTDKSKVPSPPHAVTAEPSRRSPSVGIVARESHDSGAPRGTVETAFSGDGEVWVRLQTPLGSLYKSCTSGHQMKCLQFSFFF</sequence>
<evidence type="ECO:0000256" key="1">
    <source>
        <dbReference type="SAM" id="MobiDB-lite"/>
    </source>
</evidence>
<feature type="domain" description="Protein kinase" evidence="2">
    <location>
        <begin position="137"/>
        <end position="403"/>
    </location>
</feature>
<dbReference type="SMART" id="SM00220">
    <property type="entry name" value="S_TKc"/>
    <property type="match status" value="1"/>
</dbReference>
<gene>
    <name evidence="3" type="ORF">BJ322DRAFT_1082043</name>
</gene>
<keyword evidence="4" id="KW-1185">Reference proteome</keyword>
<evidence type="ECO:0000313" key="4">
    <source>
        <dbReference type="Proteomes" id="UP000736335"/>
    </source>
</evidence>
<dbReference type="PANTHER" id="PTHR44329:SF214">
    <property type="entry name" value="PROTEIN KINASE DOMAIN-CONTAINING PROTEIN"/>
    <property type="match status" value="1"/>
</dbReference>
<proteinExistence type="predicted"/>